<feature type="region of interest" description="Disordered" evidence="1">
    <location>
        <begin position="273"/>
        <end position="293"/>
    </location>
</feature>
<dbReference type="OrthoDB" id="5380748at2"/>
<evidence type="ECO:0000259" key="2">
    <source>
        <dbReference type="Pfam" id="PF05157"/>
    </source>
</evidence>
<dbReference type="RefSeq" id="WP_141649195.1">
    <property type="nucleotide sequence ID" value="NZ_VIFM01000418.1"/>
</dbReference>
<reference evidence="3 4" key="1">
    <citation type="submission" date="2019-06" db="EMBL/GenBank/DDBJ databases">
        <authorList>
            <person name="Livingstone P."/>
            <person name="Whitworth D."/>
        </authorList>
    </citation>
    <scope>NUCLEOTIDE SEQUENCE [LARGE SCALE GENOMIC DNA]</scope>
    <source>
        <strain evidence="3 4">AM401</strain>
    </source>
</reference>
<sequence length="293" mass="31147">MESSTRRPLGEILLEMGVLNRAQLRVGLVHHHETHVPLGRALVREGVCSEADVLRGLAAQLGVEAVDLDLTPPERGMADLLPARIARQHRAVPLRVELVPLEQGEREVLHIALPAPVSLEAVDAVRAITGKPRVEAHVASDTAITRALSELYGIEEPAEPAATPAPAPGGPLLLYGWPPVTAVLISRQLARHGHQARVATPLDVLHTGPGDVVLAPIQAMEGLLAGEVHIEGALIVHGSSDDEGFERARKLGARGFLANPRDEQLLLRAVRRLRPGGPSPLSGGEPGSSHHSH</sequence>
<evidence type="ECO:0000313" key="4">
    <source>
        <dbReference type="Proteomes" id="UP000315369"/>
    </source>
</evidence>
<evidence type="ECO:0000313" key="3">
    <source>
        <dbReference type="EMBL" id="TQF08934.1"/>
    </source>
</evidence>
<dbReference type="InterPro" id="IPR037257">
    <property type="entry name" value="T2SS_E_N_sf"/>
</dbReference>
<comment type="caution">
    <text evidence="3">The sequence shown here is derived from an EMBL/GenBank/DDBJ whole genome shotgun (WGS) entry which is preliminary data.</text>
</comment>
<feature type="domain" description="Type II secretion system protein GspE N-terminal" evidence="2">
    <location>
        <begin position="61"/>
        <end position="156"/>
    </location>
</feature>
<name>A0A540WKG1_9BACT</name>
<dbReference type="SUPFAM" id="SSF52172">
    <property type="entry name" value="CheY-like"/>
    <property type="match status" value="1"/>
</dbReference>
<evidence type="ECO:0000256" key="1">
    <source>
        <dbReference type="SAM" id="MobiDB-lite"/>
    </source>
</evidence>
<organism evidence="3 4">
    <name type="scientific">Myxococcus llanfairpwllgwyngyllgogerychwyrndrobwllllantysiliogogogochensis</name>
    <dbReference type="NCBI Taxonomy" id="2590453"/>
    <lineage>
        <taxon>Bacteria</taxon>
        <taxon>Pseudomonadati</taxon>
        <taxon>Myxococcota</taxon>
        <taxon>Myxococcia</taxon>
        <taxon>Myxococcales</taxon>
        <taxon>Cystobacterineae</taxon>
        <taxon>Myxococcaceae</taxon>
        <taxon>Myxococcus</taxon>
    </lineage>
</organism>
<dbReference type="AlphaFoldDB" id="A0A540WKG1"/>
<dbReference type="Pfam" id="PF05157">
    <property type="entry name" value="MshEN"/>
    <property type="match status" value="1"/>
</dbReference>
<gene>
    <name evidence="3" type="ORF">FJV41_47255</name>
</gene>
<keyword evidence="4" id="KW-1185">Reference proteome</keyword>
<dbReference type="SUPFAM" id="SSF160246">
    <property type="entry name" value="EspE N-terminal domain-like"/>
    <property type="match status" value="1"/>
</dbReference>
<dbReference type="InterPro" id="IPR011006">
    <property type="entry name" value="CheY-like_superfamily"/>
</dbReference>
<dbReference type="Gene3D" id="3.30.300.160">
    <property type="entry name" value="Type II secretion system, protein E, N-terminal domain"/>
    <property type="match status" value="1"/>
</dbReference>
<feature type="compositionally biased region" description="Low complexity" evidence="1">
    <location>
        <begin position="275"/>
        <end position="293"/>
    </location>
</feature>
<dbReference type="InterPro" id="IPR007831">
    <property type="entry name" value="T2SS_GspE_N"/>
</dbReference>
<accession>A0A540WKG1</accession>
<dbReference type="Proteomes" id="UP000315369">
    <property type="component" value="Unassembled WGS sequence"/>
</dbReference>
<protein>
    <submittedName>
        <fullName evidence="3">General secretion pathway protein GspE</fullName>
    </submittedName>
</protein>
<proteinExistence type="predicted"/>
<dbReference type="EMBL" id="VIFM01000418">
    <property type="protein sequence ID" value="TQF08934.1"/>
    <property type="molecule type" value="Genomic_DNA"/>
</dbReference>